<organism evidence="3 4">
    <name type="scientific">Stentor coeruleus</name>
    <dbReference type="NCBI Taxonomy" id="5963"/>
    <lineage>
        <taxon>Eukaryota</taxon>
        <taxon>Sar</taxon>
        <taxon>Alveolata</taxon>
        <taxon>Ciliophora</taxon>
        <taxon>Postciliodesmatophora</taxon>
        <taxon>Heterotrichea</taxon>
        <taxon>Heterotrichida</taxon>
        <taxon>Stentoridae</taxon>
        <taxon>Stentor</taxon>
    </lineage>
</organism>
<gene>
    <name evidence="3" type="ORF">SteCoe_21</name>
</gene>
<dbReference type="InterPro" id="IPR001005">
    <property type="entry name" value="SANT/Myb"/>
</dbReference>
<dbReference type="CDD" id="cd00167">
    <property type="entry name" value="SANT"/>
    <property type="match status" value="2"/>
</dbReference>
<evidence type="ECO:0008006" key="5">
    <source>
        <dbReference type="Google" id="ProtNLM"/>
    </source>
</evidence>
<dbReference type="InterPro" id="IPR017930">
    <property type="entry name" value="Myb_dom"/>
</dbReference>
<dbReference type="InterPro" id="IPR050560">
    <property type="entry name" value="MYB_TF"/>
</dbReference>
<feature type="domain" description="Myb-like" evidence="1">
    <location>
        <begin position="83"/>
        <end position="133"/>
    </location>
</feature>
<evidence type="ECO:0000313" key="3">
    <source>
        <dbReference type="EMBL" id="OMJ96296.1"/>
    </source>
</evidence>
<feature type="domain" description="HTH myb-type" evidence="2">
    <location>
        <begin position="83"/>
        <end position="137"/>
    </location>
</feature>
<dbReference type="SUPFAM" id="SSF46689">
    <property type="entry name" value="Homeodomain-like"/>
    <property type="match status" value="2"/>
</dbReference>
<evidence type="ECO:0000259" key="2">
    <source>
        <dbReference type="PROSITE" id="PS51294"/>
    </source>
</evidence>
<dbReference type="GO" id="GO:0000981">
    <property type="term" value="F:DNA-binding transcription factor activity, RNA polymerase II-specific"/>
    <property type="evidence" value="ECO:0007669"/>
    <property type="project" value="TreeGrafter"/>
</dbReference>
<protein>
    <recommendedName>
        <fullName evidence="5">Myb-like DNA-binding domain containing protein</fullName>
    </recommendedName>
</protein>
<sequence length="183" mass="21266">MNWLIAKQIAGKYWGKSSEVSEKTQGKDPCKNLNKKVKYWSLDEDQKLGHLAKEKNYNWLLLVMDFPNRTPYEIKKRWMQRFDSSTKKSPWTAEEDNILKELHALHGGDWKLISKFLPGRIPSTIKNRYYSFVRKKKIQIAPETSEISLSILPDEDLPFDSLLDLSDNESISSNSTATTKRSI</sequence>
<accession>A0A1R2D534</accession>
<dbReference type="EMBL" id="MPUH01000001">
    <property type="protein sequence ID" value="OMJ96296.1"/>
    <property type="molecule type" value="Genomic_DNA"/>
</dbReference>
<dbReference type="OrthoDB" id="2143914at2759"/>
<dbReference type="SMART" id="SM00717">
    <property type="entry name" value="SANT"/>
    <property type="match status" value="2"/>
</dbReference>
<dbReference type="PROSITE" id="PS51294">
    <property type="entry name" value="HTH_MYB"/>
    <property type="match status" value="1"/>
</dbReference>
<keyword evidence="4" id="KW-1185">Reference proteome</keyword>
<dbReference type="Gene3D" id="1.10.10.60">
    <property type="entry name" value="Homeodomain-like"/>
    <property type="match status" value="2"/>
</dbReference>
<name>A0A1R2D534_9CILI</name>
<dbReference type="PANTHER" id="PTHR45614">
    <property type="entry name" value="MYB PROTEIN-RELATED"/>
    <property type="match status" value="1"/>
</dbReference>
<dbReference type="Pfam" id="PF00249">
    <property type="entry name" value="Myb_DNA-binding"/>
    <property type="match status" value="2"/>
</dbReference>
<dbReference type="AlphaFoldDB" id="A0A1R2D534"/>
<dbReference type="GO" id="GO:0000978">
    <property type="term" value="F:RNA polymerase II cis-regulatory region sequence-specific DNA binding"/>
    <property type="evidence" value="ECO:0007669"/>
    <property type="project" value="TreeGrafter"/>
</dbReference>
<evidence type="ECO:0000259" key="1">
    <source>
        <dbReference type="PROSITE" id="PS50090"/>
    </source>
</evidence>
<dbReference type="InterPro" id="IPR009057">
    <property type="entry name" value="Homeodomain-like_sf"/>
</dbReference>
<comment type="caution">
    <text evidence="3">The sequence shown here is derived from an EMBL/GenBank/DDBJ whole genome shotgun (WGS) entry which is preliminary data.</text>
</comment>
<dbReference type="Proteomes" id="UP000187209">
    <property type="component" value="Unassembled WGS sequence"/>
</dbReference>
<proteinExistence type="predicted"/>
<dbReference type="PROSITE" id="PS50090">
    <property type="entry name" value="MYB_LIKE"/>
    <property type="match status" value="2"/>
</dbReference>
<reference evidence="3 4" key="1">
    <citation type="submission" date="2016-11" db="EMBL/GenBank/DDBJ databases">
        <title>The macronuclear genome of Stentor coeruleus: a giant cell with tiny introns.</title>
        <authorList>
            <person name="Slabodnick M."/>
            <person name="Ruby J.G."/>
            <person name="Reiff S.B."/>
            <person name="Swart E.C."/>
            <person name="Gosai S."/>
            <person name="Prabakaran S."/>
            <person name="Witkowska E."/>
            <person name="Larue G.E."/>
            <person name="Fisher S."/>
            <person name="Freeman R.M."/>
            <person name="Gunawardena J."/>
            <person name="Chu W."/>
            <person name="Stover N.A."/>
            <person name="Gregory B.D."/>
            <person name="Nowacki M."/>
            <person name="Derisi J."/>
            <person name="Roy S.W."/>
            <person name="Marshall W.F."/>
            <person name="Sood P."/>
        </authorList>
    </citation>
    <scope>NUCLEOTIDE SEQUENCE [LARGE SCALE GENOMIC DNA]</scope>
    <source>
        <strain evidence="3">WM001</strain>
    </source>
</reference>
<feature type="domain" description="Myb-like" evidence="1">
    <location>
        <begin position="32"/>
        <end position="82"/>
    </location>
</feature>
<dbReference type="GO" id="GO:0005634">
    <property type="term" value="C:nucleus"/>
    <property type="evidence" value="ECO:0007669"/>
    <property type="project" value="TreeGrafter"/>
</dbReference>
<evidence type="ECO:0000313" key="4">
    <source>
        <dbReference type="Proteomes" id="UP000187209"/>
    </source>
</evidence>